<dbReference type="Proteomes" id="UP000652761">
    <property type="component" value="Unassembled WGS sequence"/>
</dbReference>
<keyword evidence="3" id="KW-1185">Reference proteome</keyword>
<evidence type="ECO:0000256" key="1">
    <source>
        <dbReference type="SAM" id="Phobius"/>
    </source>
</evidence>
<keyword evidence="1" id="KW-0472">Membrane</keyword>
<gene>
    <name evidence="2" type="ORF">Taro_050033</name>
</gene>
<keyword evidence="1" id="KW-0812">Transmembrane</keyword>
<dbReference type="EMBL" id="NMUH01007327">
    <property type="protein sequence ID" value="MQM17067.1"/>
    <property type="molecule type" value="Genomic_DNA"/>
</dbReference>
<evidence type="ECO:0000313" key="3">
    <source>
        <dbReference type="Proteomes" id="UP000652761"/>
    </source>
</evidence>
<dbReference type="AlphaFoldDB" id="A0A843XCX5"/>
<evidence type="ECO:0000313" key="2">
    <source>
        <dbReference type="EMBL" id="MQM17067.1"/>
    </source>
</evidence>
<protein>
    <submittedName>
        <fullName evidence="2">Uncharacterized protein</fullName>
    </submittedName>
</protein>
<organism evidence="2 3">
    <name type="scientific">Colocasia esculenta</name>
    <name type="common">Wild taro</name>
    <name type="synonym">Arum esculentum</name>
    <dbReference type="NCBI Taxonomy" id="4460"/>
    <lineage>
        <taxon>Eukaryota</taxon>
        <taxon>Viridiplantae</taxon>
        <taxon>Streptophyta</taxon>
        <taxon>Embryophyta</taxon>
        <taxon>Tracheophyta</taxon>
        <taxon>Spermatophyta</taxon>
        <taxon>Magnoliopsida</taxon>
        <taxon>Liliopsida</taxon>
        <taxon>Araceae</taxon>
        <taxon>Aroideae</taxon>
        <taxon>Colocasieae</taxon>
        <taxon>Colocasia</taxon>
    </lineage>
</organism>
<feature type="non-terminal residue" evidence="2">
    <location>
        <position position="1"/>
    </location>
</feature>
<reference evidence="2" key="1">
    <citation type="submission" date="2017-07" db="EMBL/GenBank/DDBJ databases">
        <title>Taro Niue Genome Assembly and Annotation.</title>
        <authorList>
            <person name="Atibalentja N."/>
            <person name="Keating K."/>
            <person name="Fields C.J."/>
        </authorList>
    </citation>
    <scope>NUCLEOTIDE SEQUENCE</scope>
    <source>
        <strain evidence="2">Niue_2</strain>
        <tissue evidence="2">Leaf</tissue>
    </source>
</reference>
<proteinExistence type="predicted"/>
<comment type="caution">
    <text evidence="2">The sequence shown here is derived from an EMBL/GenBank/DDBJ whole genome shotgun (WGS) entry which is preliminary data.</text>
</comment>
<sequence length="422" mass="46311">VVCMEDLEKGFRIRVSPVKATAQGVAFRMRQPDLSRSSLERNISKGRILMATKDPVVLRVPRAICLRMAMSLELGPESLKVLGMGLQLCGLQVWCWLVSIVLWLVLVEQQLELSSLTARLRGGTVVLRFCGGIEVELCSVEVSCYPVCGFRHIVVWSIMNQLLVSNPVTQVFEGCASRSERDGPGGHVLFADRDAVFVCMRAACRALDVGLVKVMPNAVAFKSRRIGGGCCGGFLGDLAFGDRIRHGLAPRTSHGVGETPCHGWFAHFSQRVVCMDNLEKGFRIRISPVKAAAQGVAFRTRQPDLSRSSLERDISKGRVLMATKDPVVLRVPGAICLRMAMSLSDYRYVLCVALCAVYVVKVLFVCVVLVGLQCSLACACGATVGPFILDCETERRHNCTEILRWYLMVVGIEVELCSVEVV</sequence>
<name>A0A843XCX5_COLES</name>
<feature type="transmembrane region" description="Helical" evidence="1">
    <location>
        <begin position="348"/>
        <end position="372"/>
    </location>
</feature>
<accession>A0A843XCX5</accession>
<keyword evidence="1" id="KW-1133">Transmembrane helix</keyword>